<feature type="transmembrane region" description="Helical" evidence="1">
    <location>
        <begin position="12"/>
        <end position="30"/>
    </location>
</feature>
<dbReference type="AlphaFoldDB" id="A0A3M3YM70"/>
<proteinExistence type="predicted"/>
<reference evidence="2 3" key="1">
    <citation type="submission" date="2018-08" db="EMBL/GenBank/DDBJ databases">
        <title>Recombination of ecologically and evolutionarily significant loci maintains genetic cohesion in the Pseudomonas syringae species complex.</title>
        <authorList>
            <person name="Dillon M."/>
            <person name="Thakur S."/>
            <person name="Almeida R.N.D."/>
            <person name="Weir B.S."/>
            <person name="Guttman D.S."/>
        </authorList>
    </citation>
    <scope>NUCLEOTIDE SEQUENCE [LARGE SCALE GENOMIC DNA]</scope>
    <source>
        <strain evidence="2 3">ICMP 2732</strain>
    </source>
</reference>
<evidence type="ECO:0000313" key="2">
    <source>
        <dbReference type="EMBL" id="RMO83119.1"/>
    </source>
</evidence>
<sequence length="190" mass="20037">MDTHVLRVSSSLVRLATLLLIIVCMGLIFAPERSQAQVANLATCLTGTHTANWSPGLTNTDQLVNVSTTSNWGPCVSPSFPLAVSASSSQNFQANFSCQSLLLQTPTITWVINWSDGATSTYEFSATLNNIGNLNTTIVGVGKIVDGRYKNAKAMSTFVLGDIESTLSNDCAKTTGVTSVSGLSTLVIAQ</sequence>
<accession>A0A3M3YM70</accession>
<name>A0A3M3YM70_9PSED</name>
<comment type="caution">
    <text evidence="2">The sequence shown here is derived from an EMBL/GenBank/DDBJ whole genome shotgun (WGS) entry which is preliminary data.</text>
</comment>
<evidence type="ECO:0000256" key="1">
    <source>
        <dbReference type="SAM" id="Phobius"/>
    </source>
</evidence>
<organism evidence="2 3">
    <name type="scientific">Pseudomonas syringae pv. primulae</name>
    <dbReference type="NCBI Taxonomy" id="251707"/>
    <lineage>
        <taxon>Bacteria</taxon>
        <taxon>Pseudomonadati</taxon>
        <taxon>Pseudomonadota</taxon>
        <taxon>Gammaproteobacteria</taxon>
        <taxon>Pseudomonadales</taxon>
        <taxon>Pseudomonadaceae</taxon>
        <taxon>Pseudomonas</taxon>
    </lineage>
</organism>
<keyword evidence="1" id="KW-0812">Transmembrane</keyword>
<keyword evidence="1" id="KW-0472">Membrane</keyword>
<gene>
    <name evidence="2" type="ORF">ALQ36_01396</name>
</gene>
<evidence type="ECO:0000313" key="3">
    <source>
        <dbReference type="Proteomes" id="UP000281350"/>
    </source>
</evidence>
<dbReference type="EMBL" id="RBPY01000005">
    <property type="protein sequence ID" value="RMO83119.1"/>
    <property type="molecule type" value="Genomic_DNA"/>
</dbReference>
<dbReference type="Proteomes" id="UP000281350">
    <property type="component" value="Unassembled WGS sequence"/>
</dbReference>
<protein>
    <submittedName>
        <fullName evidence="2">Uncharacterized protein</fullName>
    </submittedName>
</protein>
<keyword evidence="1" id="KW-1133">Transmembrane helix</keyword>